<keyword evidence="1" id="KW-0539">Nucleus</keyword>
<dbReference type="AlphaFoldDB" id="A0A1A8W7Y2"/>
<dbReference type="GO" id="GO:0006289">
    <property type="term" value="P:nucleotide-excision repair"/>
    <property type="evidence" value="ECO:0007669"/>
    <property type="project" value="InterPro"/>
</dbReference>
<keyword evidence="1" id="KW-0234">DNA repair</keyword>
<sequence>MVTAIKGVLVKCDEPTMQIIVLLNKGKNFLIEKISDTVCLCKENVYDFLDKEVIRQLEFSERHDIED</sequence>
<evidence type="ECO:0000313" key="4">
    <source>
        <dbReference type="Proteomes" id="UP000078597"/>
    </source>
</evidence>
<dbReference type="Pfam" id="PF06331">
    <property type="entry name" value="Tfb5"/>
    <property type="match status" value="1"/>
</dbReference>
<reference evidence="4" key="1">
    <citation type="submission" date="2016-05" db="EMBL/GenBank/DDBJ databases">
        <authorList>
            <person name="Naeem Raeece"/>
        </authorList>
    </citation>
    <scope>NUCLEOTIDE SEQUENCE [LARGE SCALE GENOMIC DNA]</scope>
</reference>
<protein>
    <recommendedName>
        <fullName evidence="1">General transcription and DNA repair factor IIH subunit TFB5</fullName>
    </recommendedName>
</protein>
<dbReference type="EMBL" id="FLQW01001301">
    <property type="protein sequence ID" value="SBS88928.1"/>
    <property type="molecule type" value="Genomic_DNA"/>
</dbReference>
<dbReference type="GeneID" id="39870739"/>
<accession>A0A1A8W7Y2</accession>
<comment type="similarity">
    <text evidence="1">Belongs to the TFB5 family.</text>
</comment>
<dbReference type="RefSeq" id="XP_028863429.1">
    <property type="nucleotide sequence ID" value="XM_029006995.1"/>
</dbReference>
<dbReference type="SMART" id="SM01395">
    <property type="entry name" value="Tbf5"/>
    <property type="match status" value="1"/>
</dbReference>
<comment type="function">
    <text evidence="1">In NER, TFIIH acts by opening DNA around the lesion to allow the excision of the damaged oligonucleotide and its replacement by a new DNA fragment. In transcription, TFIIH has an essential role in transcription initiation. When the pre-initiation complex (PIC) has been established, TFIIH is required for promoter opening and promoter escape.</text>
</comment>
<comment type="subcellular location">
    <subcellularLocation>
        <location evidence="1">Nucleus</location>
    </subcellularLocation>
</comment>
<dbReference type="SUPFAM" id="SSF142897">
    <property type="entry name" value="TFB5-like"/>
    <property type="match status" value="1"/>
</dbReference>
<keyword evidence="1" id="KW-0804">Transcription</keyword>
<evidence type="ECO:0000313" key="3">
    <source>
        <dbReference type="EMBL" id="SCO94153.1"/>
    </source>
</evidence>
<reference evidence="2" key="2">
    <citation type="submission" date="2016-05" db="EMBL/GenBank/DDBJ databases">
        <authorList>
            <person name="Lavstsen T."/>
            <person name="Jespersen J.S."/>
        </authorList>
    </citation>
    <scope>NUCLEOTIDE SEQUENCE [LARGE SCALE GENOMIC DNA]</scope>
</reference>
<proteinExistence type="inferred from homology"/>
<dbReference type="VEuPathDB" id="PlasmoDB:PmUG01_12075100"/>
<reference evidence="3 5" key="3">
    <citation type="submission" date="2016-06" db="EMBL/GenBank/DDBJ databases">
        <authorList>
            <consortium name="Pathogen Informatics"/>
        </authorList>
    </citation>
    <scope>NUCLEOTIDE SEQUENCE [LARGE SCALE GENOMIC DNA]</scope>
</reference>
<dbReference type="EMBL" id="LT594633">
    <property type="protein sequence ID" value="SCO94153.1"/>
    <property type="molecule type" value="Genomic_DNA"/>
</dbReference>
<dbReference type="GO" id="GO:0006367">
    <property type="term" value="P:transcription initiation at RNA polymerase II promoter"/>
    <property type="evidence" value="ECO:0007669"/>
    <property type="project" value="UniProtKB-UniRule"/>
</dbReference>
<dbReference type="Proteomes" id="UP000078597">
    <property type="component" value="Unassembled WGS sequence"/>
</dbReference>
<keyword evidence="1" id="KW-0227">DNA damage</keyword>
<keyword evidence="5" id="KW-1185">Reference proteome</keyword>
<comment type="subunit">
    <text evidence="1">Component of the 7-subunit TFIIH core complex.</text>
</comment>
<dbReference type="Proteomes" id="UP000219813">
    <property type="component" value="Chromosome 12"/>
</dbReference>
<gene>
    <name evidence="3" type="primary">PmUG01_12075100</name>
    <name evidence="2" type="ORF">PMALA_024320</name>
    <name evidence="3" type="ORF">PMUG01_12075100</name>
</gene>
<dbReference type="InterPro" id="IPR035935">
    <property type="entry name" value="TFB5-like_sf"/>
</dbReference>
<organism evidence="2 4">
    <name type="scientific">Plasmodium malariae</name>
    <dbReference type="NCBI Taxonomy" id="5858"/>
    <lineage>
        <taxon>Eukaryota</taxon>
        <taxon>Sar</taxon>
        <taxon>Alveolata</taxon>
        <taxon>Apicomplexa</taxon>
        <taxon>Aconoidasida</taxon>
        <taxon>Haemosporida</taxon>
        <taxon>Plasmodiidae</taxon>
        <taxon>Plasmodium</taxon>
        <taxon>Plasmodium (Plasmodium)</taxon>
    </lineage>
</organism>
<name>A0A1A8W7Y2_PLAMA</name>
<evidence type="ECO:0000256" key="1">
    <source>
        <dbReference type="RuleBase" id="RU368032"/>
    </source>
</evidence>
<evidence type="ECO:0000313" key="5">
    <source>
        <dbReference type="Proteomes" id="UP000219813"/>
    </source>
</evidence>
<dbReference type="InterPro" id="IPR009400">
    <property type="entry name" value="TFIIH_TTDA/Tfb5"/>
</dbReference>
<dbReference type="OrthoDB" id="354at2759"/>
<dbReference type="OMA" id="LEIAECY"/>
<keyword evidence="1" id="KW-0805">Transcription regulation</keyword>
<dbReference type="KEGG" id="pmal:PMUG01_12075100"/>
<dbReference type="Gene3D" id="3.30.70.1220">
    <property type="entry name" value="TFB5-like"/>
    <property type="match status" value="1"/>
</dbReference>
<evidence type="ECO:0000313" key="2">
    <source>
        <dbReference type="EMBL" id="SBS88928.1"/>
    </source>
</evidence>
<dbReference type="GO" id="GO:0000439">
    <property type="term" value="C:transcription factor TFIIH core complex"/>
    <property type="evidence" value="ECO:0007669"/>
    <property type="project" value="UniProtKB-UniRule"/>
</dbReference>